<evidence type="ECO:0000313" key="4">
    <source>
        <dbReference type="EMBL" id="CAI2385241.1"/>
    </source>
</evidence>
<evidence type="ECO:0000259" key="3">
    <source>
        <dbReference type="PROSITE" id="PS50026"/>
    </source>
</evidence>
<dbReference type="InterPro" id="IPR009030">
    <property type="entry name" value="Growth_fac_rcpt_cys_sf"/>
</dbReference>
<proteinExistence type="predicted"/>
<feature type="transmembrane region" description="Helical" evidence="2">
    <location>
        <begin position="2223"/>
        <end position="2245"/>
    </location>
</feature>
<feature type="domain" description="EGF-like" evidence="3">
    <location>
        <begin position="1834"/>
        <end position="1869"/>
    </location>
</feature>
<sequence length="2267" mass="253370">MIWADINLSNMICQLGLQAITHPTNPEEFLEFKNMEIYGFTMHKFPTIDGILAVVSEFSRLQISYIELDATTQKERKRNLIFEQENTSPPELDAMIHLKVNVEDIDPANGHYNIFFEESGIYTKFSSEANISGGNKCYLVKYSTKYKKVLFMRSGEERNDINHIQNSFVLDNGNVSIGIKGEEKRDIQNTDYSEQNPIEFHEPCIAVYSSRSLIWEGCYGTKFSTKQVYSDIHANRVYLLWQEFDIVNDAMENIVLKVIDQDTGLELLAKTKKYTGGAVHSPIDMAINHLGIFLLANIGDGFQDLESLDTYTTQNANTNFAIIYIDHDGNILEIESYDTFDLANDLGANYPKRLVIGVTNKQQPVFTFLSSRDDKNDYQGGGIFVTQSANNSALFATGDTLAACSSVAPNCELCSSHGCLKCSPGYKLQNTECKLTCDIGYFQVKDDPDDTLDIDICLPCHRSCLTCSDSTEAGCLTCTADKVLNSTKKTCTCDQSSGDKFMDGAGACVSSCGELLTGRYKHQCVRSCLEDSDDYVQRSSLVQPFTKSTANNCESTTQHYKVTEGTTNNLEIYKTRRGVKKFSFTSWVRISSASAIEFDLYTIDNLSLTGTQNPSTGKISISLKEFYNATQTYRGIYNVPGDFSLNEWVYIGVSISPKGRLDELFTIYLVSETLAGVQNQAIYTDKQLDTGYSDIDQILAGFTDILFMIGGHDVTQKVQYTGLLNAINIYSNFQTPVELLSNKNLKALRPNRIYHPDLKISMTLTSSYVPGTPITSQYMVVQSYLIDESSEIKAETLAADPLTLCEFYNIERKCSSISTEETSEIYPIVESLYSQSGIPAGGTNQEDIIIVLDRIDMNKIDIELKLKESNNQSAPLGQHNVIHHFSSEVDKSVVKLAYYNSATKEIFNVGIFAIADIIPAVYPDHGKTLIPSAEKYNFTSSSRYLSMGELQEKISGCPSCPQENIKEYYSEIISFSEDCNNVQPADLKLQRQVDGTFPELETALMTTPGQYRICWKSPMIEKEIYIPASESEWVVRDVPSVKSSCSFNEYPGFAIIYLNENALVGDEFQFYRGVIDCQAGNEVDGLTLDNTLSLLSYFTPNTTDKLHLCWREKTRVDTFTPWMKVSYSNGTSYSAASFVIEEKYKMMPVITLMSHARNGPVYEGEEIWAQLDNYYRNISTLKVSCNATLKYMNDPIQIPIECGRSGEPVGRCYFHDIPFYPDREIIIFILPQCISYTDSGNEYFFLGNTGPENTYHEIVLYQAQSRFNNGEQNLTYSSSSLAIFGINKVGAQPKAVGFTPQKENNLAIYEKSIFYYSSYVISMWIDYNTTSACQVPVGSIQVKTFDETNVYSTNFNADEGNCPVGTEFTADIVVRTTFLPNFREHIAQQIPDAGMIHHEYYPDAYKFKYGCDPSCKYCFETDPHKCIICSEEYPYYNGTTKECFQTEGAALTINKIITQQELKLLYGILAAADESMQVGVWECPDGYYRSHNMCSKCHEACFKCIGPFPEDCASCNFPTPFLSGNTCIAQCDSLSHQYDFKQYSCLSNSDFTNAVASSKPECQNINYVSSDETELMSISLLLNDDNSTFLNSPSSILEMVIHNKRGNVTSYKFTQTFPIPNPADPLTNILPLIAGQTDKYVNETNIVKLSKTTIDNYPAGSKFLIMSEAQNDCGDRAVAYISLFKEPLPIIGDATISCVSSPCKILEQINITLTGDWYSHDSSSMQLYIKIMYELPDGARVYAYPSAWEQKEFSLVMPILLREEDSSLIINIIVTATNLFDNSSTLTKTIIVDNTVEGGIATRVYEDFGIQESIGSESDSLHTVLVPALKPPMASLYCKYDSECSSNGYCNYAIQSCICSDEYTGLDCSIYSTDYSILQAPIATQLIRLGNKLAPSQFQSRVDFEDDFILFCNLLVRPEFVPYSSLSIVVKVFTSVVSMSPSLFSVVSQDFLQAYFNGVSALMVRIKYEYEHMIKNSHLDDESDELALKTSSLQQWEQVLLFSITFLQKLSTKVADSSSTIVHETDVAVFKIKQELASALNGSTYSLDSLGDYNIHFENDCFAGTAVTDASTQVKVVSIIWKVTPLSGNSHVNSDSSFAMMSFRLLDQYSNIVPAVPHRVEFEIPNAQGVKLQCQNYTLNDQSLQVSSSDCVYNEATDLSTPLTSCSNCTTLRVSINCSSPSTLQISSTTQHSPQESHKFSIIKSSTFPSLDSKSLNLSGSSAWIYLLTGFLTVFVCGQLLICCAERQNKFKTIPDAVSQTEARFGF</sequence>
<feature type="disulfide bond" evidence="1">
    <location>
        <begin position="1859"/>
        <end position="1868"/>
    </location>
</feature>
<keyword evidence="1" id="KW-1015">Disulfide bond</keyword>
<dbReference type="PROSITE" id="PS00022">
    <property type="entry name" value="EGF_1"/>
    <property type="match status" value="1"/>
</dbReference>
<evidence type="ECO:0000313" key="5">
    <source>
        <dbReference type="Proteomes" id="UP001295684"/>
    </source>
</evidence>
<comment type="caution">
    <text evidence="1">Lacks conserved residue(s) required for the propagation of feature annotation.</text>
</comment>
<name>A0AAD1Y4B0_EUPCR</name>
<accession>A0AAD1Y4B0</accession>
<reference evidence="4" key="1">
    <citation type="submission" date="2023-07" db="EMBL/GenBank/DDBJ databases">
        <authorList>
            <consortium name="AG Swart"/>
            <person name="Singh M."/>
            <person name="Singh A."/>
            <person name="Seah K."/>
            <person name="Emmerich C."/>
        </authorList>
    </citation>
    <scope>NUCLEOTIDE SEQUENCE</scope>
    <source>
        <strain evidence="4">DP1</strain>
    </source>
</reference>
<keyword evidence="2" id="KW-0812">Transmembrane</keyword>
<keyword evidence="2" id="KW-1133">Transmembrane helix</keyword>
<organism evidence="4 5">
    <name type="scientific">Euplotes crassus</name>
    <dbReference type="NCBI Taxonomy" id="5936"/>
    <lineage>
        <taxon>Eukaryota</taxon>
        <taxon>Sar</taxon>
        <taxon>Alveolata</taxon>
        <taxon>Ciliophora</taxon>
        <taxon>Intramacronucleata</taxon>
        <taxon>Spirotrichea</taxon>
        <taxon>Hypotrichia</taxon>
        <taxon>Euplotida</taxon>
        <taxon>Euplotidae</taxon>
        <taxon>Moneuplotes</taxon>
    </lineage>
</organism>
<dbReference type="InterPro" id="IPR006212">
    <property type="entry name" value="Furin_repeat"/>
</dbReference>
<dbReference type="CDD" id="cd00064">
    <property type="entry name" value="FU"/>
    <property type="match status" value="3"/>
</dbReference>
<gene>
    <name evidence="4" type="ORF">ECRASSUSDP1_LOCUS26792</name>
</gene>
<dbReference type="PANTHER" id="PTHR23275">
    <property type="entry name" value="CABRIOLET.-RELATED"/>
    <property type="match status" value="1"/>
</dbReference>
<dbReference type="Proteomes" id="UP001295684">
    <property type="component" value="Unassembled WGS sequence"/>
</dbReference>
<dbReference type="InterPro" id="IPR000742">
    <property type="entry name" value="EGF"/>
</dbReference>
<dbReference type="PROSITE" id="PS50026">
    <property type="entry name" value="EGF_3"/>
    <property type="match status" value="1"/>
</dbReference>
<dbReference type="EMBL" id="CAMPGE010027627">
    <property type="protein sequence ID" value="CAI2385241.1"/>
    <property type="molecule type" value="Genomic_DNA"/>
</dbReference>
<comment type="caution">
    <text evidence="4">The sequence shown here is derived from an EMBL/GenBank/DDBJ whole genome shotgun (WGS) entry which is preliminary data.</text>
</comment>
<keyword evidence="1" id="KW-0245">EGF-like domain</keyword>
<dbReference type="SUPFAM" id="SSF57184">
    <property type="entry name" value="Growth factor receptor domain"/>
    <property type="match status" value="2"/>
</dbReference>
<dbReference type="Gene3D" id="2.10.220.10">
    <property type="entry name" value="Hormone Receptor, Insulin-like Growth Factor Receptor 1, Chain A, domain 2"/>
    <property type="match status" value="2"/>
</dbReference>
<keyword evidence="2" id="KW-0472">Membrane</keyword>
<dbReference type="SMART" id="SM00261">
    <property type="entry name" value="FU"/>
    <property type="match status" value="3"/>
</dbReference>
<evidence type="ECO:0000256" key="1">
    <source>
        <dbReference type="PROSITE-ProRule" id="PRU00076"/>
    </source>
</evidence>
<protein>
    <recommendedName>
        <fullName evidence="3">EGF-like domain-containing protein</fullName>
    </recommendedName>
</protein>
<dbReference type="InterPro" id="IPR052798">
    <property type="entry name" value="Giardia_VSA"/>
</dbReference>
<keyword evidence="5" id="KW-1185">Reference proteome</keyword>
<evidence type="ECO:0000256" key="2">
    <source>
        <dbReference type="SAM" id="Phobius"/>
    </source>
</evidence>